<organism evidence="3 4">
    <name type="scientific">Eubacterium ramulus</name>
    <dbReference type="NCBI Taxonomy" id="39490"/>
    <lineage>
        <taxon>Bacteria</taxon>
        <taxon>Bacillati</taxon>
        <taxon>Bacillota</taxon>
        <taxon>Clostridia</taxon>
        <taxon>Eubacteriales</taxon>
        <taxon>Eubacteriaceae</taxon>
        <taxon>Eubacterium</taxon>
    </lineage>
</organism>
<keyword evidence="1" id="KW-0175">Coiled coil</keyword>
<evidence type="ECO:0000256" key="2">
    <source>
        <dbReference type="SAM" id="MobiDB-lite"/>
    </source>
</evidence>
<dbReference type="RefSeq" id="WP_109216132.1">
    <property type="nucleotide sequence ID" value="NZ_JRFU01000124.1"/>
</dbReference>
<dbReference type="AlphaFoldDB" id="A0A2V1JRK6"/>
<evidence type="ECO:0000313" key="3">
    <source>
        <dbReference type="EMBL" id="PWE86135.1"/>
    </source>
</evidence>
<gene>
    <name evidence="3" type="ORF">LG34_11685</name>
</gene>
<accession>A0A2V1JRK6</accession>
<reference evidence="3 4" key="1">
    <citation type="submission" date="2014-09" db="EMBL/GenBank/DDBJ databases">
        <title>Butyrate-producing bacteria isolated from human gut.</title>
        <authorList>
            <person name="Zhang Q."/>
            <person name="Zhao L."/>
        </authorList>
    </citation>
    <scope>NUCLEOTIDE SEQUENCE [LARGE SCALE GENOMIC DNA]</scope>
    <source>
        <strain evidence="3 4">21</strain>
    </source>
</reference>
<feature type="region of interest" description="Disordered" evidence="2">
    <location>
        <begin position="507"/>
        <end position="532"/>
    </location>
</feature>
<protein>
    <submittedName>
        <fullName evidence="3">Uncharacterized protein</fullName>
    </submittedName>
</protein>
<name>A0A2V1JRK6_EUBRA</name>
<dbReference type="Proteomes" id="UP000245288">
    <property type="component" value="Unassembled WGS sequence"/>
</dbReference>
<comment type="caution">
    <text evidence="3">The sequence shown here is derived from an EMBL/GenBank/DDBJ whole genome shotgun (WGS) entry which is preliminary data.</text>
</comment>
<proteinExistence type="predicted"/>
<dbReference type="OrthoDB" id="9954121at2"/>
<evidence type="ECO:0000256" key="1">
    <source>
        <dbReference type="SAM" id="Coils"/>
    </source>
</evidence>
<evidence type="ECO:0000313" key="4">
    <source>
        <dbReference type="Proteomes" id="UP000245288"/>
    </source>
</evidence>
<sequence>MSYYETAEQRQIREQRNRIERLTAELNGTSAQRDALRRERENVLRRVQRENERLSRQIRQQQQAADRKVSQMSAAVQRLDAQVKERERLQNNKIEAMQRQHRQQVQRLETEHQEAQQELQAEIGRNRREMRRSISLLREETDQKIREQKEEASRALAQVSSKLEGQINEVNRTVNTLAQQIAEREMGDRELAVYWAQEAARMVTQIRETFQPQLLDDRKIGLLDRKIRQAGDDVKGGQYQSAITAGREAFYGAMDMKEELALAALEWNYQYNSVRTRERQLLEALEEAEQRVYEIDTEEGTYQYNNGIDYWTFGQLTILRNQIATVRASLEQAEEMKLPQLQEAEEELHSLQEQLLLLENAAHINVAMSVSRYETASKIGAILDDNYEMMDADGEFFAREDREEYHALFQNPVTRDQVAVVITPIPDEGGVVTNHIELIVGNADNNPVTRDRIAQEVAEKLRSAGLEGCSFSACSGRYGDRTSQEVARVSDMTAVERGDEKVRATKPVGAVQTDAVTSRVRRTQKTPVTSAK</sequence>
<feature type="coiled-coil region" evidence="1">
    <location>
        <begin position="5"/>
        <end position="180"/>
    </location>
</feature>
<dbReference type="EMBL" id="JRFU01000124">
    <property type="protein sequence ID" value="PWE86135.1"/>
    <property type="molecule type" value="Genomic_DNA"/>
</dbReference>
<feature type="coiled-coil region" evidence="1">
    <location>
        <begin position="316"/>
        <end position="361"/>
    </location>
</feature>
<keyword evidence="4" id="KW-1185">Reference proteome</keyword>